<dbReference type="Pfam" id="PF01344">
    <property type="entry name" value="Kelch_1"/>
    <property type="match status" value="1"/>
</dbReference>
<keyword evidence="9" id="KW-1185">Reference proteome</keyword>
<dbReference type="InterPro" id="IPR000582">
    <property type="entry name" value="Acyl-CoA-binding_protein"/>
</dbReference>
<dbReference type="Gene3D" id="1.20.80.10">
    <property type="match status" value="1"/>
</dbReference>
<evidence type="ECO:0000256" key="6">
    <source>
        <dbReference type="SAM" id="MobiDB-lite"/>
    </source>
</evidence>
<evidence type="ECO:0000256" key="2">
    <source>
        <dbReference type="ARBA" id="ARBA00022441"/>
    </source>
</evidence>
<dbReference type="Pfam" id="PF00887">
    <property type="entry name" value="ACBP"/>
    <property type="match status" value="1"/>
</dbReference>
<dbReference type="Gene3D" id="2.120.10.80">
    <property type="entry name" value="Kelch-type beta propeller"/>
    <property type="match status" value="2"/>
</dbReference>
<dbReference type="OMA" id="IEHSKWT"/>
<dbReference type="PANTHER" id="PTHR46093:SF3">
    <property type="entry name" value="ACYL-COA-BINDING DOMAIN-CONTAINING PROTEIN 4"/>
    <property type="match status" value="1"/>
</dbReference>
<dbReference type="SUPFAM" id="SSF117281">
    <property type="entry name" value="Kelch motif"/>
    <property type="match status" value="1"/>
</dbReference>
<reference evidence="8 9" key="1">
    <citation type="journal article" date="2009" name="Science">
        <title>Green evolution and dynamic adaptations revealed by genomes of the marine picoeukaryotes Micromonas.</title>
        <authorList>
            <person name="Worden A.Z."/>
            <person name="Lee J.H."/>
            <person name="Mock T."/>
            <person name="Rouze P."/>
            <person name="Simmons M.P."/>
            <person name="Aerts A.L."/>
            <person name="Allen A.E."/>
            <person name="Cuvelier M.L."/>
            <person name="Derelle E."/>
            <person name="Everett M.V."/>
            <person name="Foulon E."/>
            <person name="Grimwood J."/>
            <person name="Gundlach H."/>
            <person name="Henrissat B."/>
            <person name="Napoli C."/>
            <person name="McDonald S.M."/>
            <person name="Parker M.S."/>
            <person name="Rombauts S."/>
            <person name="Salamov A."/>
            <person name="Von Dassow P."/>
            <person name="Badger J.H."/>
            <person name="Coutinho P.M."/>
            <person name="Demir E."/>
            <person name="Dubchak I."/>
            <person name="Gentemann C."/>
            <person name="Eikrem W."/>
            <person name="Gready J.E."/>
            <person name="John U."/>
            <person name="Lanier W."/>
            <person name="Lindquist E.A."/>
            <person name="Lucas S."/>
            <person name="Mayer K.F."/>
            <person name="Moreau H."/>
            <person name="Not F."/>
            <person name="Otillar R."/>
            <person name="Panaud O."/>
            <person name="Pangilinan J."/>
            <person name="Paulsen I."/>
            <person name="Piegu B."/>
            <person name="Poliakov A."/>
            <person name="Robbens S."/>
            <person name="Schmutz J."/>
            <person name="Toulza E."/>
            <person name="Wyss T."/>
            <person name="Zelensky A."/>
            <person name="Zhou K."/>
            <person name="Armbrust E.V."/>
            <person name="Bhattacharya D."/>
            <person name="Goodenough U.W."/>
            <person name="Van de Peer Y."/>
            <person name="Grigoriev I.V."/>
        </authorList>
    </citation>
    <scope>NUCLEOTIDE SEQUENCE [LARGE SCALE GENOMIC DNA]</scope>
    <source>
        <strain evidence="8 9">CCMP1545</strain>
    </source>
</reference>
<dbReference type="InterPro" id="IPR015915">
    <property type="entry name" value="Kelch-typ_b-propeller"/>
</dbReference>
<protein>
    <submittedName>
        <fullName evidence="8">Acyl-coa-binding protein</fullName>
    </submittedName>
</protein>
<dbReference type="GO" id="GO:0000062">
    <property type="term" value="F:fatty-acyl-CoA binding"/>
    <property type="evidence" value="ECO:0007669"/>
    <property type="project" value="InterPro"/>
</dbReference>
<feature type="compositionally biased region" description="Acidic residues" evidence="6">
    <location>
        <begin position="584"/>
        <end position="594"/>
    </location>
</feature>
<feature type="compositionally biased region" description="Low complexity" evidence="6">
    <location>
        <begin position="168"/>
        <end position="186"/>
    </location>
</feature>
<keyword evidence="3" id="KW-0677">Repeat</keyword>
<evidence type="ECO:0000256" key="3">
    <source>
        <dbReference type="ARBA" id="ARBA00022737"/>
    </source>
</evidence>
<feature type="compositionally biased region" description="Basic and acidic residues" evidence="6">
    <location>
        <begin position="147"/>
        <end position="156"/>
    </location>
</feature>
<evidence type="ECO:0000313" key="8">
    <source>
        <dbReference type="EMBL" id="EEH60021.1"/>
    </source>
</evidence>
<evidence type="ECO:0000313" key="9">
    <source>
        <dbReference type="Proteomes" id="UP000001876"/>
    </source>
</evidence>
<feature type="region of interest" description="Disordered" evidence="6">
    <location>
        <begin position="728"/>
        <end position="759"/>
    </location>
</feature>
<feature type="region of interest" description="Disordered" evidence="6">
    <location>
        <begin position="578"/>
        <end position="598"/>
    </location>
</feature>
<gene>
    <name evidence="8" type="primary">ACBP</name>
    <name evidence="8" type="ORF">MICPUCDRAFT_46091</name>
</gene>
<dbReference type="EMBL" id="GG663735">
    <property type="protein sequence ID" value="EEH60021.1"/>
    <property type="molecule type" value="Genomic_DNA"/>
</dbReference>
<dbReference type="STRING" id="564608.C1MGG3"/>
<sequence length="775" mass="80442">MGSRLPYPNRFYAAVGFAASPPVGAKAVSNDTRLLLYALYQQVTAGPCVDAKPWGWNAIETAKWQAWTTLKDMSKPDAMRHYVQTLEEENANWFQLVTDGEDPARVAEVTTAAQKAAEAMMDVTGRYTNVDADDNARAGEEIASTSERSRLNKAIDADADDSPTTTFAPTKPKSSPAPSPSKRAIPTANTSLGRFLGKISGAVANGAWSVVSERVSGDVPRGRYDHAAVVVGDELYAIGGTSGGRRAGDVHALHVPTLTWRKAAVRGTGTAAGEDEPSPSFGRRSGHAAVVVGAKIVVVGGFEGRDPREADDATCDVWILDTASAAPWRWRTLALRGGDDAPRARGGHTATVVARRGAATSIVVFGGEDLRGRLLGDVHVLRIDDDVEKGGAEKGGGAFTGSWSTPGAVFAPASFTPRSHHVAAYFHGEVFVFGGVAKGGAGRETDALFALDVDLMAWREVTPRGDPPSARIGAAAVVTDGWWFIAGGGGAGGAAADTAALRVSRSDGVFEWVRTGNLKPGHAVASEGLTVSSAHDGAALIAFGGYDGERYGADVSVLWKPTESETVAARAAEIEAAATKAAAAEEDEDEEEESGERARLFTNDVVAASSNPMGGIFDPIALAAARSPRARSPRASAGAAEATSKSSPAPATPRSPRGVTARGGGDAGGGDDDDDVASLRARLAMSERDAAATKLALSDEQAKTLRLELEVAQLRKKIGEYEEAEAAAATRSARARAAREAEDELAGGGGGGGGGKRRGLWGFIAGDAPEYEENA</sequence>
<organism evidence="9">
    <name type="scientific">Micromonas pusilla (strain CCMP1545)</name>
    <name type="common">Picoplanktonic green alga</name>
    <dbReference type="NCBI Taxonomy" id="564608"/>
    <lineage>
        <taxon>Eukaryota</taxon>
        <taxon>Viridiplantae</taxon>
        <taxon>Chlorophyta</taxon>
        <taxon>Mamiellophyceae</taxon>
        <taxon>Mamiellales</taxon>
        <taxon>Mamiellaceae</taxon>
        <taxon>Micromonas</taxon>
    </lineage>
</organism>
<accession>C1MGG3</accession>
<dbReference type="eggNOG" id="KOG0379">
    <property type="taxonomic scope" value="Eukaryota"/>
</dbReference>
<dbReference type="eggNOG" id="KOG0817">
    <property type="taxonomic scope" value="Eukaryota"/>
</dbReference>
<keyword evidence="4" id="KW-0446">Lipid-binding</keyword>
<dbReference type="PRINTS" id="PR00689">
    <property type="entry name" value="ACOABINDINGP"/>
</dbReference>
<feature type="compositionally biased region" description="Low complexity" evidence="6">
    <location>
        <begin position="633"/>
        <end position="657"/>
    </location>
</feature>
<dbReference type="OrthoDB" id="10251809at2759"/>
<evidence type="ECO:0000256" key="5">
    <source>
        <dbReference type="SAM" id="Coils"/>
    </source>
</evidence>
<comment type="similarity">
    <text evidence="1">Belongs to the ACBP family.</text>
</comment>
<evidence type="ECO:0000256" key="1">
    <source>
        <dbReference type="ARBA" id="ARBA00005567"/>
    </source>
</evidence>
<feature type="region of interest" description="Disordered" evidence="6">
    <location>
        <begin position="628"/>
        <end position="675"/>
    </location>
</feature>
<feature type="domain" description="ACB" evidence="7">
    <location>
        <begin position="7"/>
        <end position="95"/>
    </location>
</feature>
<evidence type="ECO:0000259" key="7">
    <source>
        <dbReference type="PROSITE" id="PS51228"/>
    </source>
</evidence>
<dbReference type="RefSeq" id="XP_003054769.1">
    <property type="nucleotide sequence ID" value="XM_003054723.1"/>
</dbReference>
<dbReference type="PROSITE" id="PS51228">
    <property type="entry name" value="ACB_2"/>
    <property type="match status" value="1"/>
</dbReference>
<dbReference type="KEGG" id="mpp:MICPUCDRAFT_46091"/>
<feature type="coiled-coil region" evidence="5">
    <location>
        <begin position="697"/>
        <end position="724"/>
    </location>
</feature>
<dbReference type="InterPro" id="IPR014352">
    <property type="entry name" value="FERM/acyl-CoA-bd_prot_sf"/>
</dbReference>
<feature type="region of interest" description="Disordered" evidence="6">
    <location>
        <begin position="141"/>
        <end position="187"/>
    </location>
</feature>
<name>C1MGG3_MICPC</name>
<dbReference type="Proteomes" id="UP000001876">
    <property type="component" value="Unassembled WGS sequence"/>
</dbReference>
<dbReference type="Pfam" id="PF24681">
    <property type="entry name" value="Kelch_KLHDC2_KLHL20_DRC7"/>
    <property type="match status" value="1"/>
</dbReference>
<dbReference type="GeneID" id="9680705"/>
<dbReference type="InterPro" id="IPR035984">
    <property type="entry name" value="Acyl-CoA-binding_sf"/>
</dbReference>
<dbReference type="PANTHER" id="PTHR46093">
    <property type="entry name" value="ACYL-COA-BINDING DOMAIN-CONTAINING PROTEIN 5"/>
    <property type="match status" value="1"/>
</dbReference>
<evidence type="ECO:0000256" key="4">
    <source>
        <dbReference type="ARBA" id="ARBA00023121"/>
    </source>
</evidence>
<keyword evidence="5" id="KW-0175">Coiled coil</keyword>
<dbReference type="InterPro" id="IPR006652">
    <property type="entry name" value="Kelch_1"/>
</dbReference>
<keyword evidence="2" id="KW-0880">Kelch repeat</keyword>
<dbReference type="SUPFAM" id="SSF47027">
    <property type="entry name" value="Acyl-CoA binding protein"/>
    <property type="match status" value="1"/>
</dbReference>
<proteinExistence type="inferred from homology"/>
<dbReference type="AlphaFoldDB" id="C1MGG3"/>